<feature type="non-terminal residue" evidence="3">
    <location>
        <position position="311"/>
    </location>
</feature>
<dbReference type="GO" id="GO:0004559">
    <property type="term" value="F:alpha-mannosidase activity"/>
    <property type="evidence" value="ECO:0007669"/>
    <property type="project" value="InterPro"/>
</dbReference>
<dbReference type="InterPro" id="IPR054723">
    <property type="entry name" value="Ams1-like_N"/>
</dbReference>
<feature type="domain" description="Glycoside hydrolase family 38 N-terminal" evidence="1">
    <location>
        <begin position="236"/>
        <end position="311"/>
    </location>
</feature>
<dbReference type="PANTHER" id="PTHR46017">
    <property type="entry name" value="ALPHA-MANNOSIDASE 2C1"/>
    <property type="match status" value="1"/>
</dbReference>
<dbReference type="Pfam" id="PF01074">
    <property type="entry name" value="Glyco_hydro_38N"/>
    <property type="match status" value="1"/>
</dbReference>
<dbReference type="SUPFAM" id="SSF88713">
    <property type="entry name" value="Glycoside hydrolase/deacetylase"/>
    <property type="match status" value="1"/>
</dbReference>
<dbReference type="InterPro" id="IPR000602">
    <property type="entry name" value="Glyco_hydro_38_N"/>
</dbReference>
<dbReference type="InterPro" id="IPR011330">
    <property type="entry name" value="Glyco_hydro/deAcase_b/a-brl"/>
</dbReference>
<dbReference type="InterPro" id="IPR027291">
    <property type="entry name" value="Glyco_hydro_38_N_sf"/>
</dbReference>
<comment type="caution">
    <text evidence="3">The sequence shown here is derived from an EMBL/GenBank/DDBJ whole genome shotgun (WGS) entry which is preliminary data.</text>
</comment>
<dbReference type="Proteomes" id="UP000886723">
    <property type="component" value="Unassembled WGS sequence"/>
</dbReference>
<protein>
    <submittedName>
        <fullName evidence="3">Alpha-mannosidase</fullName>
    </submittedName>
</protein>
<evidence type="ECO:0000313" key="4">
    <source>
        <dbReference type="Proteomes" id="UP000886723"/>
    </source>
</evidence>
<dbReference type="Pfam" id="PF22907">
    <property type="entry name" value="Ams1-like_1st"/>
    <property type="match status" value="1"/>
</dbReference>
<dbReference type="GO" id="GO:0009313">
    <property type="term" value="P:oligosaccharide catabolic process"/>
    <property type="evidence" value="ECO:0007669"/>
    <property type="project" value="TreeGrafter"/>
</dbReference>
<name>A0A9D1NV91_9FIRM</name>
<organism evidence="3 4">
    <name type="scientific">Candidatus Pullilachnospira stercoravium</name>
    <dbReference type="NCBI Taxonomy" id="2840913"/>
    <lineage>
        <taxon>Bacteria</taxon>
        <taxon>Bacillati</taxon>
        <taxon>Bacillota</taxon>
        <taxon>Clostridia</taxon>
        <taxon>Lachnospirales</taxon>
        <taxon>Lachnospiraceae</taxon>
        <taxon>Lachnospiraceae incertae sedis</taxon>
        <taxon>Candidatus Pullilachnospira</taxon>
    </lineage>
</organism>
<dbReference type="GO" id="GO:0006013">
    <property type="term" value="P:mannose metabolic process"/>
    <property type="evidence" value="ECO:0007669"/>
    <property type="project" value="InterPro"/>
</dbReference>
<dbReference type="AlphaFoldDB" id="A0A9D1NV91"/>
<feature type="domain" description="Alpha-mannosidase Ams1-like N-terminal" evidence="2">
    <location>
        <begin position="37"/>
        <end position="134"/>
    </location>
</feature>
<reference evidence="3" key="1">
    <citation type="submission" date="2020-10" db="EMBL/GenBank/DDBJ databases">
        <authorList>
            <person name="Gilroy R."/>
        </authorList>
    </citation>
    <scope>NUCLEOTIDE SEQUENCE</scope>
    <source>
        <strain evidence="3">ChiBcec2-4451</strain>
    </source>
</reference>
<reference evidence="3" key="2">
    <citation type="journal article" date="2021" name="PeerJ">
        <title>Extensive microbial diversity within the chicken gut microbiome revealed by metagenomics and culture.</title>
        <authorList>
            <person name="Gilroy R."/>
            <person name="Ravi A."/>
            <person name="Getino M."/>
            <person name="Pursley I."/>
            <person name="Horton D.L."/>
            <person name="Alikhan N.F."/>
            <person name="Baker D."/>
            <person name="Gharbi K."/>
            <person name="Hall N."/>
            <person name="Watson M."/>
            <person name="Adriaenssens E.M."/>
            <person name="Foster-Nyarko E."/>
            <person name="Jarju S."/>
            <person name="Secka A."/>
            <person name="Antonio M."/>
            <person name="Oren A."/>
            <person name="Chaudhuri R.R."/>
            <person name="La Ragione R."/>
            <person name="Hildebrand F."/>
            <person name="Pallen M.J."/>
        </authorList>
    </citation>
    <scope>NUCLEOTIDE SEQUENCE</scope>
    <source>
        <strain evidence="3">ChiBcec2-4451</strain>
    </source>
</reference>
<gene>
    <name evidence="3" type="ORF">IAA63_10465</name>
</gene>
<dbReference type="Gene3D" id="3.20.110.10">
    <property type="entry name" value="Glycoside hydrolase 38, N terminal domain"/>
    <property type="match status" value="1"/>
</dbReference>
<proteinExistence type="predicted"/>
<dbReference type="PANTHER" id="PTHR46017:SF1">
    <property type="entry name" value="ALPHA-MANNOSIDASE 2C1"/>
    <property type="match status" value="1"/>
</dbReference>
<evidence type="ECO:0000259" key="2">
    <source>
        <dbReference type="Pfam" id="PF22907"/>
    </source>
</evidence>
<sequence>MIQIRERVGKMLEYLEGQIYPAQVPVESWKMIRTDEKFQDVEHLDTAGWADFSREQIWGGHREYYWFETTVTIPEEFAGKCVVFQLTTGREGEWDATNPQFTIYVNGKLVQGLDVNHREVILAEKAAAGETYRIILSAFTGDQNFSLRLDACLRVLDRATEKYFYDLNVPYQTARLLPEDSQAYLTILKAVNESLNLLDMRREGSPEYYESLARAQENITREFYDKYCGEHGQPEIYCVGHTHIDCAWLWTLRVTEDKAVRSFSTVLELMRQYPEYIFMSSQPQLYKYVKKNAPQVYEEIKERVKEGRWEP</sequence>
<dbReference type="EMBL" id="DVON01000219">
    <property type="protein sequence ID" value="HIV13547.1"/>
    <property type="molecule type" value="Genomic_DNA"/>
</dbReference>
<evidence type="ECO:0000259" key="1">
    <source>
        <dbReference type="Pfam" id="PF01074"/>
    </source>
</evidence>
<accession>A0A9D1NV91</accession>
<evidence type="ECO:0000313" key="3">
    <source>
        <dbReference type="EMBL" id="HIV13547.1"/>
    </source>
</evidence>